<dbReference type="OrthoDB" id="237405at2"/>
<dbReference type="RefSeq" id="WP_141954702.1">
    <property type="nucleotide sequence ID" value="NZ_VFOZ01000001.1"/>
</dbReference>
<gene>
    <name evidence="1" type="ORF">FB559_1523</name>
</gene>
<evidence type="ECO:0000313" key="2">
    <source>
        <dbReference type="Proteomes" id="UP000316096"/>
    </source>
</evidence>
<sequence>MNTTNQVTPQSAGALTFSPDGVLFLGDNKLGAVFAFETEPGQAPASLDPFLFESIDEKIAATLGVTAKSLVFTGMAVHPVTREPYLSVGVRNGDRLEPAVVSVSLTGEVRPFDLSTSKVTVHRLSDVPDEGKTFKSRAGTFPMPPAAFFEEKARTPLRSMTIVDLKFHAGDVYVAGVSNQEFSSTLRRIPYPFTGTASETQLEIYHLAHGTYETRAPIRAMQFATIDGQDTLIAAYACSPLVTIAVSELKHGAKVRGKTIGDMGNGQPISMVAYRDGEGDKLFVTNAGRGPMAIPLAGIASAEGFTPANRPTEGPMLDQSPYMPAGPVGKQVLFVGSSLRADLFSDRFFVSLTRYADTGDLTLETLMVAPMPARLDKIWVEMDFPGTQSAHKLPA</sequence>
<evidence type="ECO:0000313" key="1">
    <source>
        <dbReference type="EMBL" id="TQL96006.1"/>
    </source>
</evidence>
<accession>A0A543CFW9</accession>
<dbReference type="Proteomes" id="UP000316096">
    <property type="component" value="Unassembled WGS sequence"/>
</dbReference>
<proteinExistence type="predicted"/>
<name>A0A543CFW9_9ACTN</name>
<dbReference type="EMBL" id="VFOZ01000001">
    <property type="protein sequence ID" value="TQL96006.1"/>
    <property type="molecule type" value="Genomic_DNA"/>
</dbReference>
<organism evidence="1 2">
    <name type="scientific">Actinoallomurus bryophytorum</name>
    <dbReference type="NCBI Taxonomy" id="1490222"/>
    <lineage>
        <taxon>Bacteria</taxon>
        <taxon>Bacillati</taxon>
        <taxon>Actinomycetota</taxon>
        <taxon>Actinomycetes</taxon>
        <taxon>Streptosporangiales</taxon>
        <taxon>Thermomonosporaceae</taxon>
        <taxon>Actinoallomurus</taxon>
    </lineage>
</organism>
<keyword evidence="2" id="KW-1185">Reference proteome</keyword>
<reference evidence="1 2" key="1">
    <citation type="submission" date="2019-06" db="EMBL/GenBank/DDBJ databases">
        <title>Sequencing the genomes of 1000 actinobacteria strains.</title>
        <authorList>
            <person name="Klenk H.-P."/>
        </authorList>
    </citation>
    <scope>NUCLEOTIDE SEQUENCE [LARGE SCALE GENOMIC DNA]</scope>
    <source>
        <strain evidence="1 2">DSM 102200</strain>
    </source>
</reference>
<evidence type="ECO:0008006" key="3">
    <source>
        <dbReference type="Google" id="ProtNLM"/>
    </source>
</evidence>
<comment type="caution">
    <text evidence="1">The sequence shown here is derived from an EMBL/GenBank/DDBJ whole genome shotgun (WGS) entry which is preliminary data.</text>
</comment>
<dbReference type="AlphaFoldDB" id="A0A543CFW9"/>
<protein>
    <recommendedName>
        <fullName evidence="3">Lactonase family protein with 7-bladed beta-propeller</fullName>
    </recommendedName>
</protein>